<reference evidence="2 3" key="1">
    <citation type="journal article" date="2009" name="Nature">
        <title>The Sorghum bicolor genome and the diversification of grasses.</title>
        <authorList>
            <person name="Paterson A.H."/>
            <person name="Bowers J.E."/>
            <person name="Bruggmann R."/>
            <person name="Dubchak I."/>
            <person name="Grimwood J."/>
            <person name="Gundlach H."/>
            <person name="Haberer G."/>
            <person name="Hellsten U."/>
            <person name="Mitros T."/>
            <person name="Poliakov A."/>
            <person name="Schmutz J."/>
            <person name="Spannagl M."/>
            <person name="Tang H."/>
            <person name="Wang X."/>
            <person name="Wicker T."/>
            <person name="Bharti A.K."/>
            <person name="Chapman J."/>
            <person name="Feltus F.A."/>
            <person name="Gowik U."/>
            <person name="Grigoriev I.V."/>
            <person name="Lyons E."/>
            <person name="Maher C.A."/>
            <person name="Martis M."/>
            <person name="Narechania A."/>
            <person name="Otillar R.P."/>
            <person name="Penning B.W."/>
            <person name="Salamov A.A."/>
            <person name="Wang Y."/>
            <person name="Zhang L."/>
            <person name="Carpita N.C."/>
            <person name="Freeling M."/>
            <person name="Gingle A.R."/>
            <person name="Hash C.T."/>
            <person name="Keller B."/>
            <person name="Klein P."/>
            <person name="Kresovich S."/>
            <person name="McCann M.C."/>
            <person name="Ming R."/>
            <person name="Peterson D.G."/>
            <person name="Mehboob-ur-Rahman"/>
            <person name="Ware D."/>
            <person name="Westhoff P."/>
            <person name="Mayer K.F."/>
            <person name="Messing J."/>
            <person name="Rokhsar D.S."/>
        </authorList>
    </citation>
    <scope>NUCLEOTIDE SEQUENCE [LARGE SCALE GENOMIC DNA]</scope>
    <source>
        <strain evidence="3">cv. BTx623</strain>
    </source>
</reference>
<name>A0A194YPQ1_SORBI</name>
<evidence type="ECO:0000313" key="3">
    <source>
        <dbReference type="Proteomes" id="UP000000768"/>
    </source>
</evidence>
<accession>A0A194YPQ1</accession>
<dbReference type="EMBL" id="CM000763">
    <property type="protein sequence ID" value="KXG30172.1"/>
    <property type="molecule type" value="Genomic_DNA"/>
</dbReference>
<keyword evidence="3" id="KW-1185">Reference proteome</keyword>
<dbReference type="Proteomes" id="UP000000768">
    <property type="component" value="Chromosome 4"/>
</dbReference>
<gene>
    <name evidence="2" type="ORF">SORBI_3004G141500</name>
</gene>
<proteinExistence type="predicted"/>
<evidence type="ECO:0000256" key="1">
    <source>
        <dbReference type="SAM" id="MobiDB-lite"/>
    </source>
</evidence>
<feature type="compositionally biased region" description="Low complexity" evidence="1">
    <location>
        <begin position="14"/>
        <end position="44"/>
    </location>
</feature>
<reference evidence="3" key="2">
    <citation type="journal article" date="2018" name="Plant J.">
        <title>The Sorghum bicolor reference genome: improved assembly, gene annotations, a transcriptome atlas, and signatures of genome organization.</title>
        <authorList>
            <person name="McCormick R.F."/>
            <person name="Truong S.K."/>
            <person name="Sreedasyam A."/>
            <person name="Jenkins J."/>
            <person name="Shu S."/>
            <person name="Sims D."/>
            <person name="Kennedy M."/>
            <person name="Amirebrahimi M."/>
            <person name="Weers B.D."/>
            <person name="McKinley B."/>
            <person name="Mattison A."/>
            <person name="Morishige D.T."/>
            <person name="Grimwood J."/>
            <person name="Schmutz J."/>
            <person name="Mullet J.E."/>
        </authorList>
    </citation>
    <scope>NUCLEOTIDE SEQUENCE [LARGE SCALE GENOMIC DNA]</scope>
    <source>
        <strain evidence="3">cv. BTx623</strain>
    </source>
</reference>
<evidence type="ECO:0000313" key="2">
    <source>
        <dbReference type="EMBL" id="KXG30172.1"/>
    </source>
</evidence>
<organism evidence="2 3">
    <name type="scientific">Sorghum bicolor</name>
    <name type="common">Sorghum</name>
    <name type="synonym">Sorghum vulgare</name>
    <dbReference type="NCBI Taxonomy" id="4558"/>
    <lineage>
        <taxon>Eukaryota</taxon>
        <taxon>Viridiplantae</taxon>
        <taxon>Streptophyta</taxon>
        <taxon>Embryophyta</taxon>
        <taxon>Tracheophyta</taxon>
        <taxon>Spermatophyta</taxon>
        <taxon>Magnoliopsida</taxon>
        <taxon>Liliopsida</taxon>
        <taxon>Poales</taxon>
        <taxon>Poaceae</taxon>
        <taxon>PACMAD clade</taxon>
        <taxon>Panicoideae</taxon>
        <taxon>Andropogonodae</taxon>
        <taxon>Andropogoneae</taxon>
        <taxon>Sorghinae</taxon>
        <taxon>Sorghum</taxon>
    </lineage>
</organism>
<sequence>MVAAPRQDQRRRPIPSSTPSVTVPSQHQQRRSPSSTPSATVPSQHQQGPSVPPSHRRMVIPSINPSE</sequence>
<dbReference type="Gramene" id="KXG30172">
    <property type="protein sequence ID" value="KXG30172"/>
    <property type="gene ID" value="SORBI_3004G141500"/>
</dbReference>
<protein>
    <submittedName>
        <fullName evidence="2">Uncharacterized protein</fullName>
    </submittedName>
</protein>
<feature type="region of interest" description="Disordered" evidence="1">
    <location>
        <begin position="1"/>
        <end position="67"/>
    </location>
</feature>
<dbReference type="InParanoid" id="A0A194YPQ1"/>
<dbReference type="AlphaFoldDB" id="A0A194YPQ1"/>